<feature type="chain" id="PRO_5039129551" evidence="1">
    <location>
        <begin position="25"/>
        <end position="751"/>
    </location>
</feature>
<sequence>MNVNKRSLGMLTAVLFLLCVPVCAALPQLSAQAAEFSGVYGDFTYAVSSAGTITVTGYSGSNEKLVIPSKIDRKAVTSIASGAVRASKVREVQLPDSIRTVEPRAFYFSYSITEVTVKGKNTLIGDEAFFNPSQITFVCAADSRAAAFARENGAKVLLNGGVSLAGAKVTLGKTSVCQSDASDKISVTVKLNGKTLKEGRDYTCFWPSVSERGTVGKKTVTIKAADYNPNNYTGSIKASYTVVPDSSKELGSTKKITASSIQLIWSTVDGASGYKIYRCDGTSKKYKLIKTIQKRSVSSYTDKGLKKDTRYRYRIVAWKKVNGKTYNSAGTNLEAYTESGKTVTVKSSKKVKIQTKNITLKEKVRTQNYDQQWARVSAVSDFIDSQGRYTIAYSGSKYVYISILNNASLKAAKTIKIKKRYDKVGAVAGGPDGNYYIVWGQESWKSGKVVLAVSKYNKNGKYVKSCLSYNTGDHMDTADPFHSGNCAVTFQGNVLVCSYARQMNNVHQSNDVFCVNIKTMTRDTSYSSYVSHSFDQKILARENGDVVFANLGDGGSTRGFALAESGLANRWSATPFHFYGNSGENFTNARLGGIAKVSTGIVLVGSSAPSMSEKFRKENQQLFIQIVSPVTQKSMLSGSRRKGSSCGSSRTDTGVKWLTNYKDASVTASAVAVMERQQILVLWEKESSAGTESYYMVLSPTGKILQKATRIGKISLNACEEIKYKNGCVYWTTANGKKTASVHKLYIGKFK</sequence>
<evidence type="ECO:0000256" key="1">
    <source>
        <dbReference type="SAM" id="SignalP"/>
    </source>
</evidence>
<dbReference type="Proteomes" id="UP000823935">
    <property type="component" value="Unassembled WGS sequence"/>
</dbReference>
<dbReference type="InterPro" id="IPR003961">
    <property type="entry name" value="FN3_dom"/>
</dbReference>
<dbReference type="SUPFAM" id="SSF49265">
    <property type="entry name" value="Fibronectin type III"/>
    <property type="match status" value="1"/>
</dbReference>
<feature type="signal peptide" evidence="1">
    <location>
        <begin position="1"/>
        <end position="24"/>
    </location>
</feature>
<proteinExistence type="predicted"/>
<dbReference type="InterPro" id="IPR032675">
    <property type="entry name" value="LRR_dom_sf"/>
</dbReference>
<name>A0A9D1ERK4_9FIRM</name>
<dbReference type="InterPro" id="IPR036116">
    <property type="entry name" value="FN3_sf"/>
</dbReference>
<dbReference type="Pfam" id="PF13306">
    <property type="entry name" value="LRR_5"/>
    <property type="match status" value="1"/>
</dbReference>
<comment type="caution">
    <text evidence="2">The sequence shown here is derived from an EMBL/GenBank/DDBJ whole genome shotgun (WGS) entry which is preliminary data.</text>
</comment>
<dbReference type="Gene3D" id="3.80.10.10">
    <property type="entry name" value="Ribonuclease Inhibitor"/>
    <property type="match status" value="1"/>
</dbReference>
<dbReference type="CDD" id="cd00063">
    <property type="entry name" value="FN3"/>
    <property type="match status" value="1"/>
</dbReference>
<reference evidence="2" key="1">
    <citation type="submission" date="2020-10" db="EMBL/GenBank/DDBJ databases">
        <authorList>
            <person name="Gilroy R."/>
        </authorList>
    </citation>
    <scope>NUCLEOTIDE SEQUENCE</scope>
    <source>
        <strain evidence="2">CHK190-19873</strain>
    </source>
</reference>
<reference evidence="2" key="2">
    <citation type="journal article" date="2021" name="PeerJ">
        <title>Extensive microbial diversity within the chicken gut microbiome revealed by metagenomics and culture.</title>
        <authorList>
            <person name="Gilroy R."/>
            <person name="Ravi A."/>
            <person name="Getino M."/>
            <person name="Pursley I."/>
            <person name="Horton D.L."/>
            <person name="Alikhan N.F."/>
            <person name="Baker D."/>
            <person name="Gharbi K."/>
            <person name="Hall N."/>
            <person name="Watson M."/>
            <person name="Adriaenssens E.M."/>
            <person name="Foster-Nyarko E."/>
            <person name="Jarju S."/>
            <person name="Secka A."/>
            <person name="Antonio M."/>
            <person name="Oren A."/>
            <person name="Chaudhuri R.R."/>
            <person name="La Ragione R."/>
            <person name="Hildebrand F."/>
            <person name="Pallen M.J."/>
        </authorList>
    </citation>
    <scope>NUCLEOTIDE SEQUENCE</scope>
    <source>
        <strain evidence="2">CHK190-19873</strain>
    </source>
</reference>
<gene>
    <name evidence="2" type="ORF">IAB44_03750</name>
</gene>
<organism evidence="2 3">
    <name type="scientific">Candidatus Limivivens intestinipullorum</name>
    <dbReference type="NCBI Taxonomy" id="2840858"/>
    <lineage>
        <taxon>Bacteria</taxon>
        <taxon>Bacillati</taxon>
        <taxon>Bacillota</taxon>
        <taxon>Clostridia</taxon>
        <taxon>Lachnospirales</taxon>
        <taxon>Lachnospiraceae</taxon>
        <taxon>Lachnospiraceae incertae sedis</taxon>
        <taxon>Candidatus Limivivens</taxon>
    </lineage>
</organism>
<dbReference type="EMBL" id="DVIQ01000022">
    <property type="protein sequence ID" value="HIS30653.1"/>
    <property type="molecule type" value="Genomic_DNA"/>
</dbReference>
<evidence type="ECO:0000313" key="3">
    <source>
        <dbReference type="Proteomes" id="UP000823935"/>
    </source>
</evidence>
<dbReference type="AlphaFoldDB" id="A0A9D1ERK4"/>
<protein>
    <submittedName>
        <fullName evidence="2">Leucine-rich repeat protein</fullName>
    </submittedName>
</protein>
<dbReference type="InterPro" id="IPR026906">
    <property type="entry name" value="LRR_5"/>
</dbReference>
<accession>A0A9D1ERK4</accession>
<dbReference type="Gene3D" id="2.60.40.10">
    <property type="entry name" value="Immunoglobulins"/>
    <property type="match status" value="1"/>
</dbReference>
<evidence type="ECO:0000313" key="2">
    <source>
        <dbReference type="EMBL" id="HIS30653.1"/>
    </source>
</evidence>
<dbReference type="InterPro" id="IPR013783">
    <property type="entry name" value="Ig-like_fold"/>
</dbReference>
<keyword evidence="1" id="KW-0732">Signal</keyword>